<organism evidence="2 3">
    <name type="scientific">Candidatus Woesebacteria bacterium RIFOXYA1_FULL_40_18</name>
    <dbReference type="NCBI Taxonomy" id="1802532"/>
    <lineage>
        <taxon>Bacteria</taxon>
        <taxon>Candidatus Woeseibacteriota</taxon>
    </lineage>
</organism>
<dbReference type="PANTHER" id="PTHR43179:SF7">
    <property type="entry name" value="RHAMNOSYLTRANSFERASE WBBL"/>
    <property type="match status" value="1"/>
</dbReference>
<evidence type="ECO:0000313" key="3">
    <source>
        <dbReference type="Proteomes" id="UP000177855"/>
    </source>
</evidence>
<gene>
    <name evidence="2" type="ORF">A2210_02200</name>
</gene>
<dbReference type="AlphaFoldDB" id="A0A1F8CIQ6"/>
<dbReference type="Pfam" id="PF00535">
    <property type="entry name" value="Glycos_transf_2"/>
    <property type="match status" value="1"/>
</dbReference>
<sequence length="290" mass="33606">MTPKPKLSIVILSHNTKELLKNCLESINKNKDEADLEVIVSDNASTDGSREVVKSQFPWVKLIENEENLGFAAGNNKARNIVSGEYVLILNSDTQIKRRVFKESLKYLANHPEAGALTCKLLLQDGKLDPDTRRSFPTPWVTFSHFLKLDLIFPKSGFFARYWYGYKSPEEIQEVDVIQGAFTLARKKVLDDIDWYDEDYFLDGEDIDLCWKIKEKGLKVIYYPKVSIVHYKKGTKLKVKSLRNIMAGVDSMEIFYKKHLWSKYPIFINLPVLLGIKVIKILRFIKFYLQ</sequence>
<evidence type="ECO:0000313" key="2">
    <source>
        <dbReference type="EMBL" id="OGM76237.1"/>
    </source>
</evidence>
<name>A0A1F8CIQ6_9BACT</name>
<dbReference type="InterPro" id="IPR001173">
    <property type="entry name" value="Glyco_trans_2-like"/>
</dbReference>
<dbReference type="InterPro" id="IPR029044">
    <property type="entry name" value="Nucleotide-diphossugar_trans"/>
</dbReference>
<dbReference type="STRING" id="1802532.A2210_02200"/>
<dbReference type="PANTHER" id="PTHR43179">
    <property type="entry name" value="RHAMNOSYLTRANSFERASE WBBL"/>
    <property type="match status" value="1"/>
</dbReference>
<comment type="caution">
    <text evidence="2">The sequence shown here is derived from an EMBL/GenBank/DDBJ whole genome shotgun (WGS) entry which is preliminary data.</text>
</comment>
<dbReference type="Gene3D" id="3.90.550.10">
    <property type="entry name" value="Spore Coat Polysaccharide Biosynthesis Protein SpsA, Chain A"/>
    <property type="match status" value="1"/>
</dbReference>
<dbReference type="EMBL" id="MGHS01000035">
    <property type="protein sequence ID" value="OGM76237.1"/>
    <property type="molecule type" value="Genomic_DNA"/>
</dbReference>
<dbReference type="Proteomes" id="UP000177855">
    <property type="component" value="Unassembled WGS sequence"/>
</dbReference>
<evidence type="ECO:0000259" key="1">
    <source>
        <dbReference type="Pfam" id="PF00535"/>
    </source>
</evidence>
<protein>
    <recommendedName>
        <fullName evidence="1">Glycosyltransferase 2-like domain-containing protein</fullName>
    </recommendedName>
</protein>
<dbReference type="SUPFAM" id="SSF53448">
    <property type="entry name" value="Nucleotide-diphospho-sugar transferases"/>
    <property type="match status" value="1"/>
</dbReference>
<proteinExistence type="predicted"/>
<reference evidence="2 3" key="1">
    <citation type="journal article" date="2016" name="Nat. Commun.">
        <title>Thousands of microbial genomes shed light on interconnected biogeochemical processes in an aquifer system.</title>
        <authorList>
            <person name="Anantharaman K."/>
            <person name="Brown C.T."/>
            <person name="Hug L.A."/>
            <person name="Sharon I."/>
            <person name="Castelle C.J."/>
            <person name="Probst A.J."/>
            <person name="Thomas B.C."/>
            <person name="Singh A."/>
            <person name="Wilkins M.J."/>
            <person name="Karaoz U."/>
            <person name="Brodie E.L."/>
            <person name="Williams K.H."/>
            <person name="Hubbard S.S."/>
            <person name="Banfield J.F."/>
        </authorList>
    </citation>
    <scope>NUCLEOTIDE SEQUENCE [LARGE SCALE GENOMIC DNA]</scope>
</reference>
<feature type="domain" description="Glycosyltransferase 2-like" evidence="1">
    <location>
        <begin position="8"/>
        <end position="191"/>
    </location>
</feature>
<dbReference type="CDD" id="cd04186">
    <property type="entry name" value="GT_2_like_c"/>
    <property type="match status" value="1"/>
</dbReference>
<accession>A0A1F8CIQ6</accession>